<keyword evidence="4 7" id="KW-0812">Transmembrane</keyword>
<feature type="transmembrane region" description="Helical" evidence="7">
    <location>
        <begin position="312"/>
        <end position="334"/>
    </location>
</feature>
<protein>
    <submittedName>
        <fullName evidence="8">MFS transporter</fullName>
    </submittedName>
</protein>
<keyword evidence="3" id="KW-1003">Cell membrane</keyword>
<dbReference type="InterPro" id="IPR010290">
    <property type="entry name" value="TM_effector"/>
</dbReference>
<feature type="transmembrane region" description="Helical" evidence="7">
    <location>
        <begin position="379"/>
        <end position="397"/>
    </location>
</feature>
<feature type="transmembrane region" description="Helical" evidence="7">
    <location>
        <begin position="259"/>
        <end position="281"/>
    </location>
</feature>
<keyword evidence="6 7" id="KW-0472">Membrane</keyword>
<accession>A0ABP6JR44</accession>
<feature type="transmembrane region" description="Helical" evidence="7">
    <location>
        <begin position="173"/>
        <end position="193"/>
    </location>
</feature>
<name>A0ABP6JR44_9ACTN</name>
<keyword evidence="9" id="KW-1185">Reference proteome</keyword>
<evidence type="ECO:0000256" key="2">
    <source>
        <dbReference type="ARBA" id="ARBA00022448"/>
    </source>
</evidence>
<organism evidence="8 9">
    <name type="scientific">Streptomyces enissocaesilis</name>
    <dbReference type="NCBI Taxonomy" id="332589"/>
    <lineage>
        <taxon>Bacteria</taxon>
        <taxon>Bacillati</taxon>
        <taxon>Actinomycetota</taxon>
        <taxon>Actinomycetes</taxon>
        <taxon>Kitasatosporales</taxon>
        <taxon>Streptomycetaceae</taxon>
        <taxon>Streptomyces</taxon>
        <taxon>Streptomyces rochei group</taxon>
    </lineage>
</organism>
<feature type="transmembrane region" description="Helical" evidence="7">
    <location>
        <begin position="288"/>
        <end position="306"/>
    </location>
</feature>
<feature type="transmembrane region" description="Helical" evidence="7">
    <location>
        <begin position="107"/>
        <end position="124"/>
    </location>
</feature>
<evidence type="ECO:0000256" key="1">
    <source>
        <dbReference type="ARBA" id="ARBA00004651"/>
    </source>
</evidence>
<evidence type="ECO:0000256" key="6">
    <source>
        <dbReference type="ARBA" id="ARBA00023136"/>
    </source>
</evidence>
<proteinExistence type="predicted"/>
<evidence type="ECO:0000256" key="3">
    <source>
        <dbReference type="ARBA" id="ARBA00022475"/>
    </source>
</evidence>
<keyword evidence="2" id="KW-0813">Transport</keyword>
<dbReference type="CDD" id="cd06173">
    <property type="entry name" value="MFS_MefA_like"/>
    <property type="match status" value="1"/>
</dbReference>
<evidence type="ECO:0000313" key="8">
    <source>
        <dbReference type="EMBL" id="GAA2943569.1"/>
    </source>
</evidence>
<feature type="transmembrane region" description="Helical" evidence="7">
    <location>
        <begin position="227"/>
        <end position="247"/>
    </location>
</feature>
<feature type="transmembrane region" description="Helical" evidence="7">
    <location>
        <begin position="355"/>
        <end position="373"/>
    </location>
</feature>
<keyword evidence="5 7" id="KW-1133">Transmembrane helix</keyword>
<evidence type="ECO:0000256" key="7">
    <source>
        <dbReference type="SAM" id="Phobius"/>
    </source>
</evidence>
<dbReference type="Pfam" id="PF05977">
    <property type="entry name" value="MFS_3"/>
    <property type="match status" value="1"/>
</dbReference>
<dbReference type="Proteomes" id="UP001500403">
    <property type="component" value="Unassembled WGS sequence"/>
</dbReference>
<dbReference type="Gene3D" id="1.20.1250.20">
    <property type="entry name" value="MFS general substrate transporter like domains"/>
    <property type="match status" value="1"/>
</dbReference>
<evidence type="ECO:0000256" key="5">
    <source>
        <dbReference type="ARBA" id="ARBA00022989"/>
    </source>
</evidence>
<sequence length="422" mass="44201">MMLEQVRLPLRHRAFRTVWCGETLSMLGDYSFEVAFVWLVFQETGSAGALAAVLLVQTVPRGVLLLVGGAVTDRVSPRTVMLCSHLVRGTAVGMLGLLAVMDDVQVWHLYALGAVAGVAEAFFMPAQDSILPSLLPTEQIPRGNALVGFGEQGARFLGPLLGASLVAMVGTPAAILLNSGTFFVAAWTVLAAPRRRSDAEESKPLSVIGSEIVEGLRYTRKNREARTVLMIIGAAALSYSGLFAVALPALAKSFSQDSMALGLLLSAWGLGQLTGTIAAVFTGLPRRWGILIIGMTLTEGVAFMLLGVLPNVWLAAATLALLGVGVAYSSDVALPTFIQTRTPEEVLGRINSVMYLPRVVLEPISLAVMGLLVTGDLRVAFAVAAVPVLAVGIRLAFDSGARGLTTATEEPQAAPAAGPGAV</sequence>
<dbReference type="InterPro" id="IPR036259">
    <property type="entry name" value="MFS_trans_sf"/>
</dbReference>
<evidence type="ECO:0000256" key="4">
    <source>
        <dbReference type="ARBA" id="ARBA00022692"/>
    </source>
</evidence>
<comment type="caution">
    <text evidence="8">The sequence shown here is derived from an EMBL/GenBank/DDBJ whole genome shotgun (WGS) entry which is preliminary data.</text>
</comment>
<dbReference type="SUPFAM" id="SSF103473">
    <property type="entry name" value="MFS general substrate transporter"/>
    <property type="match status" value="1"/>
</dbReference>
<dbReference type="PANTHER" id="PTHR23513:SF6">
    <property type="entry name" value="MAJOR FACILITATOR SUPERFAMILY ASSOCIATED DOMAIN-CONTAINING PROTEIN"/>
    <property type="match status" value="1"/>
</dbReference>
<evidence type="ECO:0000313" key="9">
    <source>
        <dbReference type="Proteomes" id="UP001500403"/>
    </source>
</evidence>
<dbReference type="PANTHER" id="PTHR23513">
    <property type="entry name" value="INTEGRAL MEMBRANE EFFLUX PROTEIN-RELATED"/>
    <property type="match status" value="1"/>
</dbReference>
<comment type="subcellular location">
    <subcellularLocation>
        <location evidence="1">Cell membrane</location>
        <topology evidence="1">Multi-pass membrane protein</topology>
    </subcellularLocation>
</comment>
<gene>
    <name evidence="8" type="ORF">GCM10010446_31030</name>
</gene>
<dbReference type="EMBL" id="BAAAUD010000034">
    <property type="protein sequence ID" value="GAA2943569.1"/>
    <property type="molecule type" value="Genomic_DNA"/>
</dbReference>
<reference evidence="9" key="1">
    <citation type="journal article" date="2019" name="Int. J. Syst. Evol. Microbiol.">
        <title>The Global Catalogue of Microorganisms (GCM) 10K type strain sequencing project: providing services to taxonomists for standard genome sequencing and annotation.</title>
        <authorList>
            <consortium name="The Broad Institute Genomics Platform"/>
            <consortium name="The Broad Institute Genome Sequencing Center for Infectious Disease"/>
            <person name="Wu L."/>
            <person name="Ma J."/>
        </authorList>
    </citation>
    <scope>NUCLEOTIDE SEQUENCE [LARGE SCALE GENOMIC DNA]</scope>
    <source>
        <strain evidence="9">JCM 9088</strain>
    </source>
</reference>